<feature type="modified residue" description="4-aspartylphosphate" evidence="5">
    <location>
        <position position="803"/>
    </location>
</feature>
<feature type="coiled-coil region" evidence="7">
    <location>
        <begin position="391"/>
        <end position="443"/>
    </location>
</feature>
<dbReference type="SUPFAM" id="SSF48452">
    <property type="entry name" value="TPR-like"/>
    <property type="match status" value="2"/>
</dbReference>
<dbReference type="GO" id="GO:0000155">
    <property type="term" value="F:phosphorelay sensor kinase activity"/>
    <property type="evidence" value="ECO:0007669"/>
    <property type="project" value="InterPro"/>
</dbReference>
<dbReference type="Gene3D" id="1.10.287.130">
    <property type="match status" value="1"/>
</dbReference>
<protein>
    <recommendedName>
        <fullName evidence="2">histidine kinase</fullName>
        <ecNumber evidence="2">2.7.13.3</ecNumber>
    </recommendedName>
</protein>
<dbReference type="PRINTS" id="PR00344">
    <property type="entry name" value="BCTRLSENSOR"/>
</dbReference>
<evidence type="ECO:0000256" key="7">
    <source>
        <dbReference type="SAM" id="Coils"/>
    </source>
</evidence>
<reference evidence="11 12" key="1">
    <citation type="submission" date="2019-07" db="EMBL/GenBank/DDBJ databases">
        <title>Draft genome for Aliikangiella sp. M105.</title>
        <authorList>
            <person name="Wang G."/>
        </authorList>
    </citation>
    <scope>NUCLEOTIDE SEQUENCE [LARGE SCALE GENOMIC DNA]</scope>
    <source>
        <strain evidence="11 12">M105</strain>
    </source>
</reference>
<dbReference type="RefSeq" id="WP_142933974.1">
    <property type="nucleotide sequence ID" value="NZ_ML660170.1"/>
</dbReference>
<dbReference type="Pfam" id="PF02518">
    <property type="entry name" value="HATPase_c"/>
    <property type="match status" value="1"/>
</dbReference>
<dbReference type="PANTHER" id="PTHR45339">
    <property type="entry name" value="HYBRID SIGNAL TRANSDUCTION HISTIDINE KINASE J"/>
    <property type="match status" value="1"/>
</dbReference>
<feature type="repeat" description="TPR" evidence="6">
    <location>
        <begin position="245"/>
        <end position="278"/>
    </location>
</feature>
<dbReference type="CDD" id="cd00082">
    <property type="entry name" value="HisKA"/>
    <property type="match status" value="1"/>
</dbReference>
<dbReference type="SMART" id="SM00448">
    <property type="entry name" value="REC"/>
    <property type="match status" value="1"/>
</dbReference>
<dbReference type="SMART" id="SM00388">
    <property type="entry name" value="HisKA"/>
    <property type="match status" value="1"/>
</dbReference>
<evidence type="ECO:0000313" key="11">
    <source>
        <dbReference type="EMBL" id="TQV84394.1"/>
    </source>
</evidence>
<dbReference type="Proteomes" id="UP000315439">
    <property type="component" value="Unassembled WGS sequence"/>
</dbReference>
<accession>A0A545U4M5</accession>
<evidence type="ECO:0000256" key="1">
    <source>
        <dbReference type="ARBA" id="ARBA00000085"/>
    </source>
</evidence>
<sequence length="964" mass="108739">MNAKTICGLLIILSVSGVTWQSNAQQNPSIIEKRLEQSEGQERLELLIELTHAYQVKFPNKSISYGNEALALLAEFPDETLELKLLNALLQAKIKRRNFGEEILIQRARAEELARNHENSAFLAKAIQNTGDIERHYLAAYDSSIEIYKSLVKLQEERGDLTGQGKALNKMGNAYWRMDKYTPALEAYFQAFDRFTKADNEVEVAKVLNNSANVYHLLDQNEKALENYRQAVAIYQKNGNVEDMAKTISNMGIIFREQGKFQKAMDQYQRSLVLMREVGNERGVASGLSNIAELYKDMGQLQQAKEYTLESLKLKEKLGDKVNLSHAYFTLAEIYSELGDKTSSLSVLEHTLELATEINERSDIRDIHLLRSQIYESMGRFKTALVEHQLYVEIKNKITNEENNKAIAEMQTRFDVDRKQHEIEKLRQQQAMNEANLEREKTTSLAFQGGLVLSILIVFLLINRVRLKTRANRIIGGKNTQLEKVNIDLKKARDVADAANQAKSVFLANMSHELRTPLNAILGFSELSKRVPSLPKILLKYQNTIHRSGEHLLDLINDVLDMAKIEAGRTTFDPKSFDLHLMLHTIEDMFSLRAQAKGIALNFKGISHIPHFIKTDERKLRQILINLLSNAVKFTVSGGVTLRVACVRHSALRLCFEVEDTGSGISKEEIKLLFKPFGQTASGRQAKEGTGLGLAISQEFAQLLGGKINIVSKVGKGTNFAFEIDIEESDDLDIIPYTKAQRVVGLADGQKVFRILVVDDSSDGRELLVKLMDEAGFDVRDAANGLESIKVWEEWRPDLILMDLQMPILDGYETIRRIKGKPEGRETIIIALTASAFEEERSKVMSTGCDDFVRKPFRAQHLFETIAKHLSVSYRYESVPSSRPEPTSALSSKDLENLPHKQLEILRVAAAGGDIEVLEQLSKNIADSNESLSRKLDSIIELFEFEQIIEAIDDTGFSIDSGRE</sequence>
<keyword evidence="3 5" id="KW-0597">Phosphoprotein</keyword>
<dbReference type="InterPro" id="IPR005467">
    <property type="entry name" value="His_kinase_dom"/>
</dbReference>
<dbReference type="CDD" id="cd17546">
    <property type="entry name" value="REC_hyHK_CKI1_RcsC-like"/>
    <property type="match status" value="1"/>
</dbReference>
<feature type="chain" id="PRO_5021755534" description="histidine kinase" evidence="8">
    <location>
        <begin position="25"/>
        <end position="964"/>
    </location>
</feature>
<dbReference type="Pfam" id="PF00512">
    <property type="entry name" value="HisKA"/>
    <property type="match status" value="1"/>
</dbReference>
<dbReference type="FunFam" id="3.30.565.10:FF:000010">
    <property type="entry name" value="Sensor histidine kinase RcsC"/>
    <property type="match status" value="1"/>
</dbReference>
<dbReference type="InterPro" id="IPR011990">
    <property type="entry name" value="TPR-like_helical_dom_sf"/>
</dbReference>
<dbReference type="EC" id="2.7.13.3" evidence="2"/>
<comment type="caution">
    <text evidence="11">The sequence shown here is derived from an EMBL/GenBank/DDBJ whole genome shotgun (WGS) entry which is preliminary data.</text>
</comment>
<dbReference type="SUPFAM" id="SSF52172">
    <property type="entry name" value="CheY-like"/>
    <property type="match status" value="1"/>
</dbReference>
<evidence type="ECO:0000259" key="9">
    <source>
        <dbReference type="PROSITE" id="PS50109"/>
    </source>
</evidence>
<dbReference type="InterPro" id="IPR003594">
    <property type="entry name" value="HATPase_dom"/>
</dbReference>
<evidence type="ECO:0000313" key="12">
    <source>
        <dbReference type="Proteomes" id="UP000315439"/>
    </source>
</evidence>
<gene>
    <name evidence="11" type="ORF">FLL46_22490</name>
</gene>
<dbReference type="AlphaFoldDB" id="A0A545U4M5"/>
<evidence type="ECO:0000256" key="2">
    <source>
        <dbReference type="ARBA" id="ARBA00012438"/>
    </source>
</evidence>
<dbReference type="InterPro" id="IPR036097">
    <property type="entry name" value="HisK_dim/P_sf"/>
</dbReference>
<dbReference type="InterPro" id="IPR003661">
    <property type="entry name" value="HisK_dim/P_dom"/>
</dbReference>
<dbReference type="CDD" id="cd16922">
    <property type="entry name" value="HATPase_EvgS-ArcB-TorS-like"/>
    <property type="match status" value="1"/>
</dbReference>
<keyword evidence="8" id="KW-0732">Signal</keyword>
<dbReference type="InterPro" id="IPR001789">
    <property type="entry name" value="Sig_transdc_resp-reg_receiver"/>
</dbReference>
<evidence type="ECO:0000256" key="5">
    <source>
        <dbReference type="PROSITE-ProRule" id="PRU00169"/>
    </source>
</evidence>
<dbReference type="EMBL" id="VIKS01000014">
    <property type="protein sequence ID" value="TQV84394.1"/>
    <property type="molecule type" value="Genomic_DNA"/>
</dbReference>
<dbReference type="Gene3D" id="3.30.565.10">
    <property type="entry name" value="Histidine kinase-like ATPase, C-terminal domain"/>
    <property type="match status" value="1"/>
</dbReference>
<name>A0A545U4M5_9GAMM</name>
<dbReference type="Pfam" id="PF17874">
    <property type="entry name" value="TPR_MalT"/>
    <property type="match status" value="1"/>
</dbReference>
<dbReference type="SUPFAM" id="SSF55874">
    <property type="entry name" value="ATPase domain of HSP90 chaperone/DNA topoisomerase II/histidine kinase"/>
    <property type="match status" value="1"/>
</dbReference>
<feature type="domain" description="Response regulatory" evidence="10">
    <location>
        <begin position="754"/>
        <end position="870"/>
    </location>
</feature>
<dbReference type="SMART" id="SM00387">
    <property type="entry name" value="HATPase_c"/>
    <property type="match status" value="1"/>
</dbReference>
<dbReference type="InterPro" id="IPR019734">
    <property type="entry name" value="TPR_rpt"/>
</dbReference>
<evidence type="ECO:0000256" key="8">
    <source>
        <dbReference type="SAM" id="SignalP"/>
    </source>
</evidence>
<keyword evidence="4" id="KW-0902">Two-component regulatory system</keyword>
<evidence type="ECO:0000256" key="4">
    <source>
        <dbReference type="ARBA" id="ARBA00023012"/>
    </source>
</evidence>
<feature type="repeat" description="TPR" evidence="6">
    <location>
        <begin position="205"/>
        <end position="238"/>
    </location>
</feature>
<evidence type="ECO:0000256" key="3">
    <source>
        <dbReference type="ARBA" id="ARBA00022553"/>
    </source>
</evidence>
<dbReference type="InterPro" id="IPR041617">
    <property type="entry name" value="TPR_MalT"/>
</dbReference>
<proteinExistence type="predicted"/>
<dbReference type="SMART" id="SM00028">
    <property type="entry name" value="TPR"/>
    <property type="match status" value="5"/>
</dbReference>
<dbReference type="Pfam" id="PF00072">
    <property type="entry name" value="Response_reg"/>
    <property type="match status" value="1"/>
</dbReference>
<feature type="domain" description="Histidine kinase" evidence="9">
    <location>
        <begin position="509"/>
        <end position="728"/>
    </location>
</feature>
<comment type="catalytic activity">
    <reaction evidence="1">
        <text>ATP + protein L-histidine = ADP + protein N-phospho-L-histidine.</text>
        <dbReference type="EC" id="2.7.13.3"/>
    </reaction>
</comment>
<organism evidence="11 12">
    <name type="scientific">Aliikangiella coralliicola</name>
    <dbReference type="NCBI Taxonomy" id="2592383"/>
    <lineage>
        <taxon>Bacteria</taxon>
        <taxon>Pseudomonadati</taxon>
        <taxon>Pseudomonadota</taxon>
        <taxon>Gammaproteobacteria</taxon>
        <taxon>Oceanospirillales</taxon>
        <taxon>Pleioneaceae</taxon>
        <taxon>Aliikangiella</taxon>
    </lineage>
</organism>
<dbReference type="InterPro" id="IPR011006">
    <property type="entry name" value="CheY-like_superfamily"/>
</dbReference>
<dbReference type="PANTHER" id="PTHR45339:SF1">
    <property type="entry name" value="HYBRID SIGNAL TRANSDUCTION HISTIDINE KINASE J"/>
    <property type="match status" value="1"/>
</dbReference>
<keyword evidence="7" id="KW-0175">Coiled coil</keyword>
<dbReference type="PROSITE" id="PS50109">
    <property type="entry name" value="HIS_KIN"/>
    <property type="match status" value="1"/>
</dbReference>
<dbReference type="PROSITE" id="PS50005">
    <property type="entry name" value="TPR"/>
    <property type="match status" value="2"/>
</dbReference>
<dbReference type="Gene3D" id="1.25.40.10">
    <property type="entry name" value="Tetratricopeptide repeat domain"/>
    <property type="match status" value="2"/>
</dbReference>
<dbReference type="InterPro" id="IPR036890">
    <property type="entry name" value="HATPase_C_sf"/>
</dbReference>
<dbReference type="PROSITE" id="PS50110">
    <property type="entry name" value="RESPONSE_REGULATORY"/>
    <property type="match status" value="1"/>
</dbReference>
<dbReference type="OrthoDB" id="9797243at2"/>
<keyword evidence="6" id="KW-0802">TPR repeat</keyword>
<feature type="signal peptide" evidence="8">
    <location>
        <begin position="1"/>
        <end position="24"/>
    </location>
</feature>
<evidence type="ECO:0000259" key="10">
    <source>
        <dbReference type="PROSITE" id="PS50110"/>
    </source>
</evidence>
<evidence type="ECO:0000256" key="6">
    <source>
        <dbReference type="PROSITE-ProRule" id="PRU00339"/>
    </source>
</evidence>
<dbReference type="InterPro" id="IPR004358">
    <property type="entry name" value="Sig_transdc_His_kin-like_C"/>
</dbReference>
<dbReference type="SUPFAM" id="SSF47384">
    <property type="entry name" value="Homodimeric domain of signal transducing histidine kinase"/>
    <property type="match status" value="1"/>
</dbReference>
<keyword evidence="12" id="KW-1185">Reference proteome</keyword>
<dbReference type="Gene3D" id="3.40.50.2300">
    <property type="match status" value="1"/>
</dbReference>